<keyword evidence="6 9" id="KW-0560">Oxidoreductase</keyword>
<dbReference type="SUPFAM" id="SSF48264">
    <property type="entry name" value="Cytochrome P450"/>
    <property type="match status" value="1"/>
</dbReference>
<dbReference type="InterPro" id="IPR036396">
    <property type="entry name" value="Cyt_P450_sf"/>
</dbReference>
<accession>A0A840N7B7</accession>
<dbReference type="RefSeq" id="WP_184477124.1">
    <property type="nucleotide sequence ID" value="NZ_JACHIV010000001.1"/>
</dbReference>
<dbReference type="AlphaFoldDB" id="A0A840N7B7"/>
<keyword evidence="8 9" id="KW-0503">Monooxygenase</keyword>
<evidence type="ECO:0000256" key="6">
    <source>
        <dbReference type="ARBA" id="ARBA00023002"/>
    </source>
</evidence>
<evidence type="ECO:0000256" key="8">
    <source>
        <dbReference type="ARBA" id="ARBA00023033"/>
    </source>
</evidence>
<dbReference type="GO" id="GO:0020037">
    <property type="term" value="F:heme binding"/>
    <property type="evidence" value="ECO:0007669"/>
    <property type="project" value="InterPro"/>
</dbReference>
<sequence length="403" mass="44664">MPDVTDDAVREFPVARRCPYAPPEEYAQLRDSAPVSQVRTPTGSTAWVLTRHEDVRFALSDPRFSADRRNPAFPFLAAGQQESISAFRPNMLSMDEPEHGPVRRSVLGEFTVRRMRELRPRIQRIVDDCLDSMLAGPKPADLVAELALPVPSLVICELLGVPYADHDFFQERSSAMLRRSTGAEERVRAAAEVRSFLRDLITAKKSAPGEDLLSRQLAKQREEGVEDDEALVAMATLLLVAGHETTANMISLGTLTLLENPDDIAAIRQDPRRTLGMVEELLRYLTIVETVTSRVATADVEVGGTRIREGEAVIALGHTANHDPATFPEPAEFDIDRGARQHVAFGYGPHQCLGQNLARMELQIVFDSLFARVPSLALAVPRDELPFKDDAVIYGVYSMPVTW</sequence>
<dbReference type="GO" id="GO:0004497">
    <property type="term" value="F:monooxygenase activity"/>
    <property type="evidence" value="ECO:0007669"/>
    <property type="project" value="UniProtKB-KW"/>
</dbReference>
<evidence type="ECO:0000256" key="3">
    <source>
        <dbReference type="ARBA" id="ARBA00022490"/>
    </source>
</evidence>
<comment type="subcellular location">
    <subcellularLocation>
        <location evidence="1">Cytoplasm</location>
    </subcellularLocation>
</comment>
<dbReference type="Proteomes" id="UP000580474">
    <property type="component" value="Unassembled WGS sequence"/>
</dbReference>
<evidence type="ECO:0000256" key="5">
    <source>
        <dbReference type="ARBA" id="ARBA00022723"/>
    </source>
</evidence>
<dbReference type="InterPro" id="IPR017972">
    <property type="entry name" value="Cyt_P450_CS"/>
</dbReference>
<dbReference type="GO" id="GO:0016705">
    <property type="term" value="F:oxidoreductase activity, acting on paired donors, with incorporation or reduction of molecular oxygen"/>
    <property type="evidence" value="ECO:0007669"/>
    <property type="project" value="InterPro"/>
</dbReference>
<evidence type="ECO:0000313" key="11">
    <source>
        <dbReference type="Proteomes" id="UP000580474"/>
    </source>
</evidence>
<dbReference type="GO" id="GO:0005506">
    <property type="term" value="F:iron ion binding"/>
    <property type="evidence" value="ECO:0007669"/>
    <property type="project" value="InterPro"/>
</dbReference>
<dbReference type="InterPro" id="IPR002397">
    <property type="entry name" value="Cyt_P450_B"/>
</dbReference>
<evidence type="ECO:0000313" key="10">
    <source>
        <dbReference type="EMBL" id="MBB5067534.1"/>
    </source>
</evidence>
<gene>
    <name evidence="10" type="ORF">BJ969_000622</name>
</gene>
<evidence type="ECO:0000256" key="4">
    <source>
        <dbReference type="ARBA" id="ARBA00022617"/>
    </source>
</evidence>
<keyword evidence="7 9" id="KW-0408">Iron</keyword>
<dbReference type="PANTHER" id="PTHR46696">
    <property type="entry name" value="P450, PUTATIVE (EUROFUNG)-RELATED"/>
    <property type="match status" value="1"/>
</dbReference>
<reference evidence="10 11" key="1">
    <citation type="submission" date="2020-08" db="EMBL/GenBank/DDBJ databases">
        <title>Sequencing the genomes of 1000 actinobacteria strains.</title>
        <authorList>
            <person name="Klenk H.-P."/>
        </authorList>
    </citation>
    <scope>NUCLEOTIDE SEQUENCE [LARGE SCALE GENOMIC DNA]</scope>
    <source>
        <strain evidence="10 11">DSM 45582</strain>
    </source>
</reference>
<dbReference type="GO" id="GO:0005737">
    <property type="term" value="C:cytoplasm"/>
    <property type="evidence" value="ECO:0007669"/>
    <property type="project" value="UniProtKB-SubCell"/>
</dbReference>
<keyword evidence="11" id="KW-1185">Reference proteome</keyword>
<dbReference type="Pfam" id="PF00067">
    <property type="entry name" value="p450"/>
    <property type="match status" value="1"/>
</dbReference>
<dbReference type="PRINTS" id="PR00385">
    <property type="entry name" value="P450"/>
</dbReference>
<proteinExistence type="inferred from homology"/>
<dbReference type="Gene3D" id="1.10.630.10">
    <property type="entry name" value="Cytochrome P450"/>
    <property type="match status" value="1"/>
</dbReference>
<dbReference type="EMBL" id="JACHIV010000001">
    <property type="protein sequence ID" value="MBB5067534.1"/>
    <property type="molecule type" value="Genomic_DNA"/>
</dbReference>
<dbReference type="PRINTS" id="PR00359">
    <property type="entry name" value="BP450"/>
</dbReference>
<keyword evidence="3" id="KW-0963">Cytoplasm</keyword>
<comment type="similarity">
    <text evidence="2 9">Belongs to the cytochrome P450 family.</text>
</comment>
<dbReference type="FunFam" id="1.10.630.10:FF:000018">
    <property type="entry name" value="Cytochrome P450 monooxygenase"/>
    <property type="match status" value="1"/>
</dbReference>
<comment type="caution">
    <text evidence="10">The sequence shown here is derived from an EMBL/GenBank/DDBJ whole genome shotgun (WGS) entry which is preliminary data.</text>
</comment>
<protein>
    <submittedName>
        <fullName evidence="10">Cytochrome P450</fullName>
    </submittedName>
</protein>
<evidence type="ECO:0000256" key="7">
    <source>
        <dbReference type="ARBA" id="ARBA00023004"/>
    </source>
</evidence>
<name>A0A840N7B7_9PSEU</name>
<organism evidence="10 11">
    <name type="scientific">Saccharopolyspora gloriosae</name>
    <dbReference type="NCBI Taxonomy" id="455344"/>
    <lineage>
        <taxon>Bacteria</taxon>
        <taxon>Bacillati</taxon>
        <taxon>Actinomycetota</taxon>
        <taxon>Actinomycetes</taxon>
        <taxon>Pseudonocardiales</taxon>
        <taxon>Pseudonocardiaceae</taxon>
        <taxon>Saccharopolyspora</taxon>
    </lineage>
</organism>
<dbReference type="InterPro" id="IPR001128">
    <property type="entry name" value="Cyt_P450"/>
</dbReference>
<keyword evidence="4 9" id="KW-0349">Heme</keyword>
<evidence type="ECO:0000256" key="2">
    <source>
        <dbReference type="ARBA" id="ARBA00010617"/>
    </source>
</evidence>
<dbReference type="PANTHER" id="PTHR46696:SF1">
    <property type="entry name" value="CYTOCHROME P450 YJIB-RELATED"/>
    <property type="match status" value="1"/>
</dbReference>
<dbReference type="CDD" id="cd11030">
    <property type="entry name" value="CYP105-like"/>
    <property type="match status" value="1"/>
</dbReference>
<evidence type="ECO:0000256" key="9">
    <source>
        <dbReference type="RuleBase" id="RU000461"/>
    </source>
</evidence>
<dbReference type="PROSITE" id="PS00086">
    <property type="entry name" value="CYTOCHROME_P450"/>
    <property type="match status" value="1"/>
</dbReference>
<evidence type="ECO:0000256" key="1">
    <source>
        <dbReference type="ARBA" id="ARBA00004496"/>
    </source>
</evidence>
<keyword evidence="5 9" id="KW-0479">Metal-binding</keyword>